<keyword evidence="4 5" id="KW-0472">Membrane</keyword>
<dbReference type="EMBL" id="MHJO01000010">
    <property type="protein sequence ID" value="OGY69521.1"/>
    <property type="molecule type" value="Genomic_DNA"/>
</dbReference>
<keyword evidence="2 5" id="KW-0812">Transmembrane</keyword>
<reference evidence="6 7" key="1">
    <citation type="journal article" date="2016" name="Nat. Commun.">
        <title>Thousands of microbial genomes shed light on interconnected biogeochemical processes in an aquifer system.</title>
        <authorList>
            <person name="Anantharaman K."/>
            <person name="Brown C.T."/>
            <person name="Hug L.A."/>
            <person name="Sharon I."/>
            <person name="Castelle C.J."/>
            <person name="Probst A.J."/>
            <person name="Thomas B.C."/>
            <person name="Singh A."/>
            <person name="Wilkins M.J."/>
            <person name="Karaoz U."/>
            <person name="Brodie E.L."/>
            <person name="Williams K.H."/>
            <person name="Hubbard S.S."/>
            <person name="Banfield J.F."/>
        </authorList>
    </citation>
    <scope>NUCLEOTIDE SEQUENCE [LARGE SCALE GENOMIC DNA]</scope>
</reference>
<sequence>MNTYVRHASWLLRIGLSFVFLYAGISSLNDASNWVGFFPRFMQDGLLIATNTWMLLFAMYEITLGVWLIISWKTSHAALCAFLTLCGILVFNLDQMLIVFRDVTIAFSALALVLISKAYE</sequence>
<proteinExistence type="predicted"/>
<dbReference type="AlphaFoldDB" id="A0A1G1ZYF7"/>
<evidence type="ECO:0008006" key="8">
    <source>
        <dbReference type="Google" id="ProtNLM"/>
    </source>
</evidence>
<dbReference type="InterPro" id="IPR032808">
    <property type="entry name" value="DoxX"/>
</dbReference>
<evidence type="ECO:0000256" key="1">
    <source>
        <dbReference type="ARBA" id="ARBA00004141"/>
    </source>
</evidence>
<comment type="subcellular location">
    <subcellularLocation>
        <location evidence="1">Membrane</location>
        <topology evidence="1">Multi-pass membrane protein</topology>
    </subcellularLocation>
</comment>
<gene>
    <name evidence="6" type="ORF">A2586_00385</name>
</gene>
<dbReference type="GO" id="GO:0016020">
    <property type="term" value="C:membrane"/>
    <property type="evidence" value="ECO:0007669"/>
    <property type="project" value="UniProtKB-SubCell"/>
</dbReference>
<evidence type="ECO:0000256" key="4">
    <source>
        <dbReference type="ARBA" id="ARBA00023136"/>
    </source>
</evidence>
<evidence type="ECO:0000313" key="6">
    <source>
        <dbReference type="EMBL" id="OGY69521.1"/>
    </source>
</evidence>
<protein>
    <recommendedName>
        <fullName evidence="8">DoxX family protein</fullName>
    </recommendedName>
</protein>
<evidence type="ECO:0000256" key="2">
    <source>
        <dbReference type="ARBA" id="ARBA00022692"/>
    </source>
</evidence>
<accession>A0A1G1ZYF7</accession>
<feature type="transmembrane region" description="Helical" evidence="5">
    <location>
        <begin position="7"/>
        <end position="25"/>
    </location>
</feature>
<comment type="caution">
    <text evidence="6">The sequence shown here is derived from an EMBL/GenBank/DDBJ whole genome shotgun (WGS) entry which is preliminary data.</text>
</comment>
<evidence type="ECO:0000256" key="5">
    <source>
        <dbReference type="SAM" id="Phobius"/>
    </source>
</evidence>
<organism evidence="6 7">
    <name type="scientific">Candidatus Harrisonbacteria bacterium RIFOXYD1_FULL_40_9</name>
    <dbReference type="NCBI Taxonomy" id="1798412"/>
    <lineage>
        <taxon>Bacteria</taxon>
        <taxon>Candidatus Harrisoniibacteriota</taxon>
    </lineage>
</organism>
<evidence type="ECO:0000313" key="7">
    <source>
        <dbReference type="Proteomes" id="UP000176611"/>
    </source>
</evidence>
<feature type="transmembrane region" description="Helical" evidence="5">
    <location>
        <begin position="45"/>
        <end position="70"/>
    </location>
</feature>
<dbReference type="Pfam" id="PF07681">
    <property type="entry name" value="DoxX"/>
    <property type="match status" value="1"/>
</dbReference>
<keyword evidence="3 5" id="KW-1133">Transmembrane helix</keyword>
<name>A0A1G1ZYF7_9BACT</name>
<feature type="transmembrane region" description="Helical" evidence="5">
    <location>
        <begin position="77"/>
        <end position="93"/>
    </location>
</feature>
<dbReference type="Proteomes" id="UP000176611">
    <property type="component" value="Unassembled WGS sequence"/>
</dbReference>
<evidence type="ECO:0000256" key="3">
    <source>
        <dbReference type="ARBA" id="ARBA00022989"/>
    </source>
</evidence>